<protein>
    <submittedName>
        <fullName evidence="2">Glycosyltransferase</fullName>
    </submittedName>
</protein>
<dbReference type="InterPro" id="IPR001296">
    <property type="entry name" value="Glyco_trans_1"/>
</dbReference>
<evidence type="ECO:0000259" key="1">
    <source>
        <dbReference type="Pfam" id="PF00534"/>
    </source>
</evidence>
<accession>A0A5C7BDE9</accession>
<evidence type="ECO:0000313" key="3">
    <source>
        <dbReference type="Proteomes" id="UP000321938"/>
    </source>
</evidence>
<name>A0A5C7BDE9_9FLAO</name>
<dbReference type="EMBL" id="VOSB01000014">
    <property type="protein sequence ID" value="TXE17130.1"/>
    <property type="molecule type" value="Genomic_DNA"/>
</dbReference>
<proteinExistence type="predicted"/>
<dbReference type="OrthoDB" id="9768685at2"/>
<comment type="caution">
    <text evidence="2">The sequence shown here is derived from an EMBL/GenBank/DDBJ whole genome shotgun (WGS) entry which is preliminary data.</text>
</comment>
<dbReference type="RefSeq" id="WP_147231752.1">
    <property type="nucleotide sequence ID" value="NZ_VOSB01000014.1"/>
</dbReference>
<dbReference type="PANTHER" id="PTHR12526">
    <property type="entry name" value="GLYCOSYLTRANSFERASE"/>
    <property type="match status" value="1"/>
</dbReference>
<dbReference type="AlphaFoldDB" id="A0A5C7BDE9"/>
<reference evidence="2 3" key="1">
    <citation type="submission" date="2019-08" db="EMBL/GenBank/DDBJ databases">
        <title>Genome of Psychroserpens burtonensis ACAM 167.</title>
        <authorList>
            <person name="Bowman J.P."/>
        </authorList>
    </citation>
    <scope>NUCLEOTIDE SEQUENCE [LARGE SCALE GENOMIC DNA]</scope>
    <source>
        <strain evidence="2 3">ACAM 167</strain>
    </source>
</reference>
<keyword evidence="3" id="KW-1185">Reference proteome</keyword>
<dbReference type="Proteomes" id="UP000321938">
    <property type="component" value="Unassembled WGS sequence"/>
</dbReference>
<keyword evidence="2" id="KW-0808">Transferase</keyword>
<gene>
    <name evidence="2" type="ORF">ES692_10755</name>
</gene>
<dbReference type="Pfam" id="PF00534">
    <property type="entry name" value="Glycos_transf_1"/>
    <property type="match status" value="1"/>
</dbReference>
<organism evidence="2 3">
    <name type="scientific">Psychroserpens burtonensis</name>
    <dbReference type="NCBI Taxonomy" id="49278"/>
    <lineage>
        <taxon>Bacteria</taxon>
        <taxon>Pseudomonadati</taxon>
        <taxon>Bacteroidota</taxon>
        <taxon>Flavobacteriia</taxon>
        <taxon>Flavobacteriales</taxon>
        <taxon>Flavobacteriaceae</taxon>
        <taxon>Psychroserpens</taxon>
    </lineage>
</organism>
<feature type="domain" description="Glycosyl transferase family 1" evidence="1">
    <location>
        <begin position="241"/>
        <end position="386"/>
    </location>
</feature>
<dbReference type="SUPFAM" id="SSF53756">
    <property type="entry name" value="UDP-Glycosyltransferase/glycogen phosphorylase"/>
    <property type="match status" value="1"/>
</dbReference>
<sequence>MKILIVNTYDRGGAANACLRLHEGLLLKNVDTNVLLRRKEKNIPQTFQFHNTHKPKSKLQVLKEKSVVFLRIMGVLQKPKQSLKSRFLTQRQEGLELFTFPHSNFDVTTSPLYQEADIINLHWVANFLDYESFFRKNTKPVVWTLHDMNPFTGGQHYLETFLGVDESGNPIKRVLAEEETRVSNANLMIKENSIKSTSNITVVTPSKWLCQAAKESDMFSAKKIYHIPYGLDSKVFQPRDRDYSRDILNIPKNKKVILFVADSISNHRKGYAYLKKALDMIKLDDVVLCAVGGKTSELESEKSAIELGLIYDERLMSIVYSAADVFVIPSLMDNLPNTVLESLMCGTPVIGFSVGGIPDMIEHNINGLLVDNISSQSLVKTIKQFFATIDNFNRSSIRTTAVKKYDLAVQANAYTKLFEDILK</sequence>
<dbReference type="GO" id="GO:0016757">
    <property type="term" value="F:glycosyltransferase activity"/>
    <property type="evidence" value="ECO:0007669"/>
    <property type="project" value="InterPro"/>
</dbReference>
<dbReference type="Gene3D" id="3.40.50.2000">
    <property type="entry name" value="Glycogen Phosphorylase B"/>
    <property type="match status" value="2"/>
</dbReference>
<evidence type="ECO:0000313" key="2">
    <source>
        <dbReference type="EMBL" id="TXE17130.1"/>
    </source>
</evidence>